<reference evidence="1 2" key="1">
    <citation type="submission" date="2015-12" db="EMBL/GenBank/DDBJ databases">
        <title>Diversity of Burkholderia near neighbor genomes.</title>
        <authorList>
            <person name="Sahl J."/>
            <person name="Wagner D."/>
            <person name="Keim P."/>
        </authorList>
    </citation>
    <scope>NUCLEOTIDE SEQUENCE [LARGE SCALE GENOMIC DNA]</scope>
    <source>
        <strain evidence="1 2">BDU6</strain>
    </source>
</reference>
<organism evidence="1 2">
    <name type="scientific">Burkholderia mayonis</name>
    <dbReference type="NCBI Taxonomy" id="1385591"/>
    <lineage>
        <taxon>Bacteria</taxon>
        <taxon>Pseudomonadati</taxon>
        <taxon>Pseudomonadota</taxon>
        <taxon>Betaproteobacteria</taxon>
        <taxon>Burkholderiales</taxon>
        <taxon>Burkholderiaceae</taxon>
        <taxon>Burkholderia</taxon>
        <taxon>pseudomallei group</taxon>
    </lineage>
</organism>
<dbReference type="Proteomes" id="UP000062519">
    <property type="component" value="Chromosome 1"/>
</dbReference>
<dbReference type="KEGG" id="buu:WS70_08940"/>
<name>A0A1B4FE61_9BURK</name>
<protein>
    <recommendedName>
        <fullName evidence="3">MerR family transcriptional regulator</fullName>
    </recommendedName>
</protein>
<evidence type="ECO:0008006" key="3">
    <source>
        <dbReference type="Google" id="ProtNLM"/>
    </source>
</evidence>
<evidence type="ECO:0000313" key="1">
    <source>
        <dbReference type="EMBL" id="AOJ01937.1"/>
    </source>
</evidence>
<dbReference type="EMBL" id="CP013386">
    <property type="protein sequence ID" value="AOJ01937.1"/>
    <property type="molecule type" value="Genomic_DNA"/>
</dbReference>
<gene>
    <name evidence="1" type="ORF">WS70_08940</name>
</gene>
<evidence type="ECO:0000313" key="2">
    <source>
        <dbReference type="Proteomes" id="UP000062519"/>
    </source>
</evidence>
<sequence length="74" mass="8220">MVAAARDAIDAGVSPASPDEHALAQRWLELFRSYAGDDPATQLKFRQALMTGTWADETPLGFVREVMRHLTQPH</sequence>
<accession>A0A1B4FE61</accession>
<keyword evidence="2" id="KW-1185">Reference proteome</keyword>
<proteinExistence type="predicted"/>
<dbReference type="AlphaFoldDB" id="A0A1B4FE61"/>